<evidence type="ECO:0000256" key="2">
    <source>
        <dbReference type="ARBA" id="ARBA00010701"/>
    </source>
</evidence>
<dbReference type="InterPro" id="IPR029058">
    <property type="entry name" value="AB_hydrolase_fold"/>
</dbReference>
<protein>
    <submittedName>
        <fullName evidence="7">Phosphatidylcholine 1-acylhydrolase activity</fullName>
    </submittedName>
</protein>
<gene>
    <name evidence="7" type="ORF">NTJ_07469</name>
</gene>
<dbReference type="EMBL" id="AP028913">
    <property type="protein sequence ID" value="BES94659.1"/>
    <property type="molecule type" value="Genomic_DNA"/>
</dbReference>
<dbReference type="PANTHER" id="PTHR11610:SF173">
    <property type="entry name" value="LIPASE DOMAIN-CONTAINING PROTEIN-RELATED"/>
    <property type="match status" value="1"/>
</dbReference>
<feature type="domain" description="Lipase" evidence="6">
    <location>
        <begin position="33"/>
        <end position="292"/>
    </location>
</feature>
<evidence type="ECO:0000256" key="3">
    <source>
        <dbReference type="ARBA" id="ARBA00022525"/>
    </source>
</evidence>
<dbReference type="CDD" id="cd00707">
    <property type="entry name" value="Pancreat_lipase_like"/>
    <property type="match status" value="1"/>
</dbReference>
<evidence type="ECO:0000313" key="7">
    <source>
        <dbReference type="EMBL" id="BES94659.1"/>
    </source>
</evidence>
<evidence type="ECO:0000256" key="5">
    <source>
        <dbReference type="SAM" id="SignalP"/>
    </source>
</evidence>
<organism evidence="7 8">
    <name type="scientific">Nesidiocoris tenuis</name>
    <dbReference type="NCBI Taxonomy" id="355587"/>
    <lineage>
        <taxon>Eukaryota</taxon>
        <taxon>Metazoa</taxon>
        <taxon>Ecdysozoa</taxon>
        <taxon>Arthropoda</taxon>
        <taxon>Hexapoda</taxon>
        <taxon>Insecta</taxon>
        <taxon>Pterygota</taxon>
        <taxon>Neoptera</taxon>
        <taxon>Paraneoptera</taxon>
        <taxon>Hemiptera</taxon>
        <taxon>Heteroptera</taxon>
        <taxon>Panheteroptera</taxon>
        <taxon>Cimicomorpha</taxon>
        <taxon>Miridae</taxon>
        <taxon>Dicyphina</taxon>
        <taxon>Nesidiocoris</taxon>
    </lineage>
</organism>
<evidence type="ECO:0000313" key="8">
    <source>
        <dbReference type="Proteomes" id="UP001307889"/>
    </source>
</evidence>
<dbReference type="Proteomes" id="UP001307889">
    <property type="component" value="Chromosome 5"/>
</dbReference>
<sequence>MFSWALSPKILIFFGLVFVAVDTTPITYPVNFNQSISSQSKFPWDDDDSEVQFLLFTSNSALDEPIISKIDDEGILFNGTFDSSKMTKIVIHGWMDNWKKEFCQSMIKAYLPCQDYNVVVVDWKEADNVVYPWCRYKVPVVGKIVAKFLDRLRSEYGFDAAKSHLIGHSLGAHVAAVAGRNLEGGKIGRITGLDPAFPFFVLSGDDTLRADAAKFVDVVHTAGGVVSFYSPLGHVDFYPNGGIPSQPGCGFDLTCSHIRSFKLYAESIVNSTSFLGTQCTGWIDYTDGKCNGNEKLYMNDDVDQSSRGIYFLRTTGYPPYGLGPNS</sequence>
<evidence type="ECO:0000256" key="1">
    <source>
        <dbReference type="ARBA" id="ARBA00004613"/>
    </source>
</evidence>
<evidence type="ECO:0000256" key="4">
    <source>
        <dbReference type="RuleBase" id="RU004262"/>
    </source>
</evidence>
<dbReference type="PRINTS" id="PR00821">
    <property type="entry name" value="TAGLIPASE"/>
</dbReference>
<dbReference type="Gene3D" id="3.40.50.1820">
    <property type="entry name" value="alpha/beta hydrolase"/>
    <property type="match status" value="1"/>
</dbReference>
<dbReference type="InterPro" id="IPR033906">
    <property type="entry name" value="Lipase_N"/>
</dbReference>
<comment type="similarity">
    <text evidence="2 4">Belongs to the AB hydrolase superfamily. Lipase family.</text>
</comment>
<feature type="signal peptide" evidence="5">
    <location>
        <begin position="1"/>
        <end position="23"/>
    </location>
</feature>
<keyword evidence="5" id="KW-0732">Signal</keyword>
<reference evidence="7 8" key="1">
    <citation type="submission" date="2023-09" db="EMBL/GenBank/DDBJ databases">
        <title>Nesidiocoris tenuis whole genome shotgun sequence.</title>
        <authorList>
            <person name="Shibata T."/>
            <person name="Shimoda M."/>
            <person name="Kobayashi T."/>
            <person name="Uehara T."/>
        </authorList>
    </citation>
    <scope>NUCLEOTIDE SEQUENCE [LARGE SCALE GENOMIC DNA]</scope>
    <source>
        <strain evidence="7 8">Japan</strain>
    </source>
</reference>
<keyword evidence="8" id="KW-1185">Reference proteome</keyword>
<feature type="chain" id="PRO_5045985130" evidence="5">
    <location>
        <begin position="24"/>
        <end position="326"/>
    </location>
</feature>
<dbReference type="InterPro" id="IPR000734">
    <property type="entry name" value="TAG_lipase"/>
</dbReference>
<dbReference type="InterPro" id="IPR013818">
    <property type="entry name" value="Lipase"/>
</dbReference>
<comment type="subcellular location">
    <subcellularLocation>
        <location evidence="1">Secreted</location>
    </subcellularLocation>
</comment>
<dbReference type="Pfam" id="PF00151">
    <property type="entry name" value="Lipase"/>
    <property type="match status" value="1"/>
</dbReference>
<keyword evidence="3" id="KW-0964">Secreted</keyword>
<dbReference type="PANTHER" id="PTHR11610">
    <property type="entry name" value="LIPASE"/>
    <property type="match status" value="1"/>
</dbReference>
<accession>A0ABN7AR24</accession>
<dbReference type="SUPFAM" id="SSF53474">
    <property type="entry name" value="alpha/beta-Hydrolases"/>
    <property type="match status" value="1"/>
</dbReference>
<evidence type="ECO:0000259" key="6">
    <source>
        <dbReference type="Pfam" id="PF00151"/>
    </source>
</evidence>
<proteinExistence type="inferred from homology"/>
<name>A0ABN7AR24_9HEMI</name>